<comment type="cofactor">
    <cofactor evidence="7">
        <name>[2Fe-2S] cluster</name>
        <dbReference type="ChEBI" id="CHEBI:190135"/>
    </cofactor>
    <text evidence="7">Binds 1 [2Fe-2S] cluster.</text>
</comment>
<keyword evidence="2 7" id="KW-0001">2Fe-2S</keyword>
<dbReference type="PANTHER" id="PTHR43342:SF1">
    <property type="entry name" value="BIFURCATING [FEFE] HYDROGENASE GAMMA SUBUNIT"/>
    <property type="match status" value="1"/>
</dbReference>
<accession>A0A8J6JCS4</accession>
<comment type="caution">
    <text evidence="8">The sequence shown here is derived from an EMBL/GenBank/DDBJ whole genome shotgun (WGS) entry which is preliminary data.</text>
</comment>
<name>A0A8J6JCS4_9FIRM</name>
<keyword evidence="5 7" id="KW-0411">Iron-sulfur</keyword>
<evidence type="ECO:0000256" key="4">
    <source>
        <dbReference type="ARBA" id="ARBA00023004"/>
    </source>
</evidence>
<keyword evidence="4 7" id="KW-0408">Iron</keyword>
<dbReference type="Gene3D" id="1.10.10.1590">
    <property type="entry name" value="NADH-quinone oxidoreductase subunit E"/>
    <property type="match status" value="1"/>
</dbReference>
<evidence type="ECO:0000256" key="3">
    <source>
        <dbReference type="ARBA" id="ARBA00022723"/>
    </source>
</evidence>
<keyword evidence="3 7" id="KW-0479">Metal-binding</keyword>
<dbReference type="PANTHER" id="PTHR43342">
    <property type="entry name" value="NADH-QUINONE OXIDOREDUCTASE, E SUBUNIT"/>
    <property type="match status" value="1"/>
</dbReference>
<dbReference type="InterPro" id="IPR041921">
    <property type="entry name" value="NuoE_N"/>
</dbReference>
<gene>
    <name evidence="8" type="ORF">H8S62_08830</name>
</gene>
<protein>
    <submittedName>
        <fullName evidence="8">NAD(P)H-dependent oxidoreductase subunit E</fullName>
    </submittedName>
</protein>
<dbReference type="GO" id="GO:0046872">
    <property type="term" value="F:metal ion binding"/>
    <property type="evidence" value="ECO:0007669"/>
    <property type="project" value="UniProtKB-KW"/>
</dbReference>
<dbReference type="InterPro" id="IPR002023">
    <property type="entry name" value="NuoE-like"/>
</dbReference>
<evidence type="ECO:0000256" key="2">
    <source>
        <dbReference type="ARBA" id="ARBA00022714"/>
    </source>
</evidence>
<feature type="binding site" evidence="7">
    <location>
        <position position="87"/>
    </location>
    <ligand>
        <name>[2Fe-2S] cluster</name>
        <dbReference type="ChEBI" id="CHEBI:190135"/>
    </ligand>
</feature>
<evidence type="ECO:0000313" key="8">
    <source>
        <dbReference type="EMBL" id="MBC5737111.1"/>
    </source>
</evidence>
<organism evidence="8 9">
    <name type="scientific">Lawsonibacter faecis</name>
    <dbReference type="NCBI Taxonomy" id="2763052"/>
    <lineage>
        <taxon>Bacteria</taxon>
        <taxon>Bacillati</taxon>
        <taxon>Bacillota</taxon>
        <taxon>Clostridia</taxon>
        <taxon>Eubacteriales</taxon>
        <taxon>Oscillospiraceae</taxon>
        <taxon>Lawsonibacter</taxon>
    </lineage>
</organism>
<dbReference type="PIRSF" id="PIRSF000216">
    <property type="entry name" value="NADH_DH_24kDa"/>
    <property type="match status" value="1"/>
</dbReference>
<evidence type="ECO:0000313" key="9">
    <source>
        <dbReference type="Proteomes" id="UP000607645"/>
    </source>
</evidence>
<dbReference type="InterPro" id="IPR036249">
    <property type="entry name" value="Thioredoxin-like_sf"/>
</dbReference>
<feature type="binding site" evidence="7">
    <location>
        <position position="127"/>
    </location>
    <ligand>
        <name>[2Fe-2S] cluster</name>
        <dbReference type="ChEBI" id="CHEBI:190135"/>
    </ligand>
</feature>
<dbReference type="InterPro" id="IPR028431">
    <property type="entry name" value="NADP_DH_HndA-like"/>
</dbReference>
<dbReference type="Proteomes" id="UP000607645">
    <property type="component" value="Unassembled WGS sequence"/>
</dbReference>
<dbReference type="Gene3D" id="3.40.30.10">
    <property type="entry name" value="Glutaredoxin"/>
    <property type="match status" value="1"/>
</dbReference>
<evidence type="ECO:0000256" key="1">
    <source>
        <dbReference type="ARBA" id="ARBA00010643"/>
    </source>
</evidence>
<dbReference type="SUPFAM" id="SSF52833">
    <property type="entry name" value="Thioredoxin-like"/>
    <property type="match status" value="1"/>
</dbReference>
<dbReference type="GO" id="GO:0016491">
    <property type="term" value="F:oxidoreductase activity"/>
    <property type="evidence" value="ECO:0007669"/>
    <property type="project" value="InterPro"/>
</dbReference>
<dbReference type="Pfam" id="PF01257">
    <property type="entry name" value="2Fe-2S_thioredx"/>
    <property type="match status" value="1"/>
</dbReference>
<comment type="similarity">
    <text evidence="1">Belongs to the complex I 24 kDa subunit family.</text>
</comment>
<dbReference type="RefSeq" id="WP_155147078.1">
    <property type="nucleotide sequence ID" value="NZ_JACOPQ010000006.1"/>
</dbReference>
<dbReference type="CDD" id="cd03064">
    <property type="entry name" value="TRX_Fd_NuoE"/>
    <property type="match status" value="1"/>
</dbReference>
<reference evidence="8" key="1">
    <citation type="submission" date="2020-08" db="EMBL/GenBank/DDBJ databases">
        <title>Genome public.</title>
        <authorList>
            <person name="Liu C."/>
            <person name="Sun Q."/>
        </authorList>
    </citation>
    <scope>NUCLEOTIDE SEQUENCE</scope>
    <source>
        <strain evidence="8">NSJ-52</strain>
    </source>
</reference>
<evidence type="ECO:0000256" key="6">
    <source>
        <dbReference type="ARBA" id="ARBA00034078"/>
    </source>
</evidence>
<proteinExistence type="inferred from homology"/>
<evidence type="ECO:0000256" key="7">
    <source>
        <dbReference type="PIRSR" id="PIRSR000216-1"/>
    </source>
</evidence>
<dbReference type="InterPro" id="IPR042128">
    <property type="entry name" value="NuoE_dom"/>
</dbReference>
<dbReference type="EMBL" id="JACOPQ010000006">
    <property type="protein sequence ID" value="MBC5737111.1"/>
    <property type="molecule type" value="Genomic_DNA"/>
</dbReference>
<sequence>METHLSRAEKLELIRSRPGGKDRLLSVLLDLQAAEPSHCIDEETAVLVGAELGVAPARVYDAVSFYAMLSPAPQARFTVEVCESAPCHFSHAGRAADLAERALGVRVGEDTPDGLFALRAVPCFGACDKAPAVKIDGHVYGPLDEAGLRAVLAQYKEAE</sequence>
<keyword evidence="9" id="KW-1185">Reference proteome</keyword>
<feature type="binding site" evidence="7">
    <location>
        <position position="82"/>
    </location>
    <ligand>
        <name>[2Fe-2S] cluster</name>
        <dbReference type="ChEBI" id="CHEBI:190135"/>
    </ligand>
</feature>
<dbReference type="GO" id="GO:0051537">
    <property type="term" value="F:2 iron, 2 sulfur cluster binding"/>
    <property type="evidence" value="ECO:0007669"/>
    <property type="project" value="UniProtKB-KW"/>
</dbReference>
<dbReference type="AlphaFoldDB" id="A0A8J6JCS4"/>
<feature type="binding site" evidence="7">
    <location>
        <position position="123"/>
    </location>
    <ligand>
        <name>[2Fe-2S] cluster</name>
        <dbReference type="ChEBI" id="CHEBI:190135"/>
    </ligand>
</feature>
<evidence type="ECO:0000256" key="5">
    <source>
        <dbReference type="ARBA" id="ARBA00023014"/>
    </source>
</evidence>
<comment type="cofactor">
    <cofactor evidence="6">
        <name>[2Fe-2S] cluster</name>
        <dbReference type="ChEBI" id="CHEBI:190135"/>
    </cofactor>
</comment>